<accession>A0ABV4ZH75</accession>
<evidence type="ECO:0000313" key="1">
    <source>
        <dbReference type="EMBL" id="MFB4193477.1"/>
    </source>
</evidence>
<dbReference type="Proteomes" id="UP001577267">
    <property type="component" value="Unassembled WGS sequence"/>
</dbReference>
<name>A0ABV4ZH75_9ACTN</name>
<reference evidence="1 2" key="1">
    <citation type="submission" date="2024-09" db="EMBL/GenBank/DDBJ databases">
        <title>Draft genome sequence of multifaceted antimicrobials producing Streptomyces sp. strain FH1.</title>
        <authorList>
            <person name="Hassan F."/>
            <person name="Ali H."/>
            <person name="Hassan N."/>
            <person name="Nawaz A."/>
        </authorList>
    </citation>
    <scope>NUCLEOTIDE SEQUENCE [LARGE SCALE GENOMIC DNA]</scope>
    <source>
        <strain evidence="1 2">FH1</strain>
    </source>
</reference>
<comment type="caution">
    <text evidence="1">The sequence shown here is derived from an EMBL/GenBank/DDBJ whole genome shotgun (WGS) entry which is preliminary data.</text>
</comment>
<keyword evidence="2" id="KW-1185">Reference proteome</keyword>
<sequence>MSTEVIGYEDVIGEEFHALETAAEGWERTAAGFEEAEADHRSHVFHATSGNAQVWSGLSADAATDRFEATERELAAAQLECKGIARLLRDGRSELLRLRDRVMQLAAEAEEAGFTVNRVGWVSLVDRQPNDPETARLAEVAAQWRLEIDRAVSLVAAADLNLRQDLREAVSGLDVMGSSIFNGAALAFADIPPGQEAAELAARLTDEGELSDQEWFDLNRLLATHANDPAFNRLLLTELGADGLLALSAQVAGRLGDGGDEETRQRYATLEQRLANAVSVATQTPAREGGVPYGQWVHTEEGLFYESWMSDLRQAGTERYAAPGLTSEQVTGYQLLTTVLSSGDGYADLFLQDLADGIRTAEDPSRGGRPDIWRLRMDTGNWEGLSENELSRFTVDPLNAVLNIMAGSPDASASYLDPERNDNLDYLLNDRAWTHLSLEMVTSQGIHQSPVETSRDGMANALEAATTGRPAGTDTPPADLALNRTEAGARVMEHVVTTFAADNGAAITDDGDWAFMRPELGRMAAAYMGDLQEILGDSVGVLDPPEPLADFSPSGAAAFLSQVGRDPDAHGYISAAQQAYTAMAVDYVLCSPTDERFTVTERVEHAVWSGSIIAGILTEARVTAVYEDGIASDEDFNRCLDAWVEFSGLVLDEAVSKVTDRIPHGAAFVEWGVAELFDAGTEALRRDSSQESADNANDVYEELYQEALLSAKRAVTVAGGDDFDEQGLHHLHNSVATSYRVGFEQRIGWSPDPEED</sequence>
<proteinExistence type="predicted"/>
<evidence type="ECO:0000313" key="2">
    <source>
        <dbReference type="Proteomes" id="UP001577267"/>
    </source>
</evidence>
<organism evidence="1 2">
    <name type="scientific">Streptomyces carpaticus</name>
    <dbReference type="NCBI Taxonomy" id="285558"/>
    <lineage>
        <taxon>Bacteria</taxon>
        <taxon>Bacillati</taxon>
        <taxon>Actinomycetota</taxon>
        <taxon>Actinomycetes</taxon>
        <taxon>Kitasatosporales</taxon>
        <taxon>Streptomycetaceae</taxon>
        <taxon>Streptomyces</taxon>
    </lineage>
</organism>
<protein>
    <submittedName>
        <fullName evidence="1">Uncharacterized protein</fullName>
    </submittedName>
</protein>
<gene>
    <name evidence="1" type="ORF">ACE11A_03780</name>
</gene>
<dbReference type="EMBL" id="JBHGBT010000002">
    <property type="protein sequence ID" value="MFB4193477.1"/>
    <property type="molecule type" value="Genomic_DNA"/>
</dbReference>
<dbReference type="RefSeq" id="WP_375061508.1">
    <property type="nucleotide sequence ID" value="NZ_JBHGBT010000002.1"/>
</dbReference>